<dbReference type="PANTHER" id="PTHR30294">
    <property type="entry name" value="MEMBRANE COMPONENT OF ABC TRANSPORTER YHHJ-RELATED"/>
    <property type="match status" value="1"/>
</dbReference>
<comment type="caution">
    <text evidence="9">The sequence shown here is derived from an EMBL/GenBank/DDBJ whole genome shotgun (WGS) entry which is preliminary data.</text>
</comment>
<feature type="transmembrane region" description="Helical" evidence="6">
    <location>
        <begin position="247"/>
        <end position="265"/>
    </location>
</feature>
<keyword evidence="2" id="KW-1003">Cell membrane</keyword>
<keyword evidence="5 6" id="KW-0472">Membrane</keyword>
<dbReference type="InterPro" id="IPR055396">
    <property type="entry name" value="DUF7088"/>
</dbReference>
<dbReference type="InterPro" id="IPR019196">
    <property type="entry name" value="ABC_transp_unknown"/>
</dbReference>
<organism evidence="9 10">
    <name type="scientific">Aurantibacter aestuarii</name>
    <dbReference type="NCBI Taxonomy" id="1266046"/>
    <lineage>
        <taxon>Bacteria</taxon>
        <taxon>Pseudomonadati</taxon>
        <taxon>Bacteroidota</taxon>
        <taxon>Flavobacteriia</taxon>
        <taxon>Flavobacteriales</taxon>
        <taxon>Flavobacteriaceae</taxon>
        <taxon>Aurantibacter</taxon>
    </lineage>
</organism>
<dbReference type="InterPro" id="IPR019860">
    <property type="entry name" value="Motility-assoc_ABC_perm_GldF"/>
</dbReference>
<keyword evidence="10" id="KW-1185">Reference proteome</keyword>
<feature type="domain" description="DUF7088" evidence="8">
    <location>
        <begin position="272"/>
        <end position="379"/>
    </location>
</feature>
<evidence type="ECO:0000256" key="2">
    <source>
        <dbReference type="ARBA" id="ARBA00022475"/>
    </source>
</evidence>
<reference evidence="9 10" key="1">
    <citation type="submission" date="2018-03" db="EMBL/GenBank/DDBJ databases">
        <title>Mesoflavibacter sp. HG37 and Mesoflavibacter sp. HG96 sp.nov., two marine bacteria isolated from seawater of Western Pacific Ocean.</title>
        <authorList>
            <person name="Cheng H."/>
            <person name="Wu Y.-H."/>
            <person name="Guo L.-L."/>
            <person name="Xu X.-W."/>
        </authorList>
    </citation>
    <scope>NUCLEOTIDE SEQUENCE [LARGE SCALE GENOMIC DNA]</scope>
    <source>
        <strain evidence="9 10">KCTC 32269</strain>
    </source>
</reference>
<name>A0A2T1NBF4_9FLAO</name>
<evidence type="ECO:0000259" key="7">
    <source>
        <dbReference type="Pfam" id="PF09822"/>
    </source>
</evidence>
<dbReference type="PANTHER" id="PTHR30294:SF29">
    <property type="entry name" value="MULTIDRUG ABC TRANSPORTER PERMEASE YBHS-RELATED"/>
    <property type="match status" value="1"/>
</dbReference>
<dbReference type="GO" id="GO:0140359">
    <property type="term" value="F:ABC-type transporter activity"/>
    <property type="evidence" value="ECO:0007669"/>
    <property type="project" value="InterPro"/>
</dbReference>
<evidence type="ECO:0000256" key="3">
    <source>
        <dbReference type="ARBA" id="ARBA00022692"/>
    </source>
</evidence>
<feature type="transmembrane region" description="Helical" evidence="6">
    <location>
        <begin position="165"/>
        <end position="182"/>
    </location>
</feature>
<protein>
    <submittedName>
        <fullName evidence="9">Gliding motility-associated ABC transporter permease subunit GldF</fullName>
    </submittedName>
</protein>
<dbReference type="GO" id="GO:0005886">
    <property type="term" value="C:plasma membrane"/>
    <property type="evidence" value="ECO:0007669"/>
    <property type="project" value="UniProtKB-SubCell"/>
</dbReference>
<dbReference type="Pfam" id="PF23357">
    <property type="entry name" value="DUF7088"/>
    <property type="match status" value="1"/>
</dbReference>
<proteinExistence type="predicted"/>
<dbReference type="InterPro" id="IPR019863">
    <property type="entry name" value="Motility-assoc_ABC-rel_GldG"/>
</dbReference>
<evidence type="ECO:0000256" key="6">
    <source>
        <dbReference type="SAM" id="Phobius"/>
    </source>
</evidence>
<evidence type="ECO:0000259" key="8">
    <source>
        <dbReference type="Pfam" id="PF23357"/>
    </source>
</evidence>
<evidence type="ECO:0000256" key="4">
    <source>
        <dbReference type="ARBA" id="ARBA00022989"/>
    </source>
</evidence>
<comment type="subcellular location">
    <subcellularLocation>
        <location evidence="1">Cell membrane</location>
        <topology evidence="1">Multi-pass membrane protein</topology>
    </subcellularLocation>
</comment>
<dbReference type="InterPro" id="IPR051449">
    <property type="entry name" value="ABC-2_transporter_component"/>
</dbReference>
<feature type="transmembrane region" description="Helical" evidence="6">
    <location>
        <begin position="139"/>
        <end position="158"/>
    </location>
</feature>
<feature type="transmembrane region" description="Helical" evidence="6">
    <location>
        <begin position="216"/>
        <end position="235"/>
    </location>
</feature>
<dbReference type="Proteomes" id="UP000238426">
    <property type="component" value="Unassembled WGS sequence"/>
</dbReference>
<sequence>MFALLKKEFNSFFASPIAYLVIGLFLVLNGLFLWVFKGDFNILDSGFTDLSPFFLLAPWILIFLIPAITMRCFSDEKKQGTLELLLTKPISKLQIVLGKFFGSLILILIALLPTILYAYTLNQLGNPVGNLDFGSTLGSYFGLFFLVLSYTAIGVFSSTLSDNQIVAFLIAVFTCFIFYIGFEGLYDMTSFKAFDYLSMSAHFRSMSRGVLDTRDLVYFLLITVAFIILTIAVLYREQGKKTNWKTLSLSAFILLCIGFLSVNTYKRFDLTEDQRYTLSDAALNIVEKADSPLIIDIFLEGENFPSEFKRLQSETKQLLEEFSAYNDNIQFQFINPTEDEAKSDENIKQLIQRGLQPMQLSIEENGKTSQAVIFPWALASYNDATVKIPLVKNKLGASQQELVTNSVQHLEYAFAEGFSKLTNPKSKRIAVLKGNNQLPNMNVVDFLKDIREYYLIAPFTLDSVTTNPSKTLKELNTYDLIISAKPTEAFTEKEKLVLDQFTMNGGKSLWLIDQVAMDKDSLYNDRGKNVAIPNDLNLTDFFFKYGLRINPVLVSDLYSAQITLASGDGSQAQFQQYPWFYSPLANPVINHPIVNNINYVKFDFANQIDTIKTSHSNIKKTILLQSSNLSKLEGVPREISLETATQEPNPEEFARTNIPLAVLLEGEFTSAYNNRVKPFELEKPLKKSKPTKMVVISDGDVIKNDVSRKGPEELGFDKWTGQTYGNKEFLINTVNYLLDENGLINIRTKEVKVAFLDPQKVSAEKGKWQALNIALPLLFLALFGIGFNFIRKKKYRK</sequence>
<feature type="transmembrane region" description="Helical" evidence="6">
    <location>
        <begin position="56"/>
        <end position="74"/>
    </location>
</feature>
<dbReference type="OrthoDB" id="9777219at2"/>
<dbReference type="NCBIfam" id="TIGR03518">
    <property type="entry name" value="ABC_perm_GldF"/>
    <property type="match status" value="1"/>
</dbReference>
<feature type="transmembrane region" description="Helical" evidence="6">
    <location>
        <begin position="95"/>
        <end position="119"/>
    </location>
</feature>
<dbReference type="NCBIfam" id="TIGR03521">
    <property type="entry name" value="GldG"/>
    <property type="match status" value="1"/>
</dbReference>
<feature type="transmembrane region" description="Helical" evidence="6">
    <location>
        <begin position="12"/>
        <end position="36"/>
    </location>
</feature>
<dbReference type="EMBL" id="PXOQ01000008">
    <property type="protein sequence ID" value="PSG89445.1"/>
    <property type="molecule type" value="Genomic_DNA"/>
</dbReference>
<evidence type="ECO:0000256" key="1">
    <source>
        <dbReference type="ARBA" id="ARBA00004651"/>
    </source>
</evidence>
<feature type="domain" description="ABC-type uncharacterised transport system" evidence="7">
    <location>
        <begin position="427"/>
        <end position="732"/>
    </location>
</feature>
<keyword evidence="4 6" id="KW-1133">Transmembrane helix</keyword>
<dbReference type="RefSeq" id="WP_106463120.1">
    <property type="nucleotide sequence ID" value="NZ_PXOQ01000008.1"/>
</dbReference>
<evidence type="ECO:0000313" key="9">
    <source>
        <dbReference type="EMBL" id="PSG89445.1"/>
    </source>
</evidence>
<accession>A0A2T1NBF4</accession>
<feature type="transmembrane region" description="Helical" evidence="6">
    <location>
        <begin position="768"/>
        <end position="790"/>
    </location>
</feature>
<dbReference type="Pfam" id="PF12679">
    <property type="entry name" value="ABC2_membrane_2"/>
    <property type="match status" value="1"/>
</dbReference>
<dbReference type="Pfam" id="PF09822">
    <property type="entry name" value="ABC_transp_aux"/>
    <property type="match status" value="1"/>
</dbReference>
<dbReference type="AlphaFoldDB" id="A0A2T1NBF4"/>
<gene>
    <name evidence="9" type="ORF">C7H52_06635</name>
</gene>
<evidence type="ECO:0000313" key="10">
    <source>
        <dbReference type="Proteomes" id="UP000238426"/>
    </source>
</evidence>
<evidence type="ECO:0000256" key="5">
    <source>
        <dbReference type="ARBA" id="ARBA00023136"/>
    </source>
</evidence>
<keyword evidence="3 6" id="KW-0812">Transmembrane</keyword>